<protein>
    <submittedName>
        <fullName evidence="1">Uncharacterized protein</fullName>
    </submittedName>
</protein>
<dbReference type="EMBL" id="CM044704">
    <property type="protein sequence ID" value="KAI5668879.1"/>
    <property type="molecule type" value="Genomic_DNA"/>
</dbReference>
<evidence type="ECO:0000313" key="2">
    <source>
        <dbReference type="Proteomes" id="UP001060085"/>
    </source>
</evidence>
<reference evidence="2" key="1">
    <citation type="journal article" date="2023" name="Nat. Plants">
        <title>Single-cell RNA sequencing provides a high-resolution roadmap for understanding the multicellular compartmentation of specialized metabolism.</title>
        <authorList>
            <person name="Sun S."/>
            <person name="Shen X."/>
            <person name="Li Y."/>
            <person name="Li Y."/>
            <person name="Wang S."/>
            <person name="Li R."/>
            <person name="Zhang H."/>
            <person name="Shen G."/>
            <person name="Guo B."/>
            <person name="Wei J."/>
            <person name="Xu J."/>
            <person name="St-Pierre B."/>
            <person name="Chen S."/>
            <person name="Sun C."/>
        </authorList>
    </citation>
    <scope>NUCLEOTIDE SEQUENCE [LARGE SCALE GENOMIC DNA]</scope>
</reference>
<accession>A0ACC0B8H9</accession>
<comment type="caution">
    <text evidence="1">The sequence shown here is derived from an EMBL/GenBank/DDBJ whole genome shotgun (WGS) entry which is preliminary data.</text>
</comment>
<evidence type="ECO:0000313" key="1">
    <source>
        <dbReference type="EMBL" id="KAI5668879.1"/>
    </source>
</evidence>
<proteinExistence type="predicted"/>
<sequence>MNSYTWGGQRAKPKSTWVHSVDAITAMEARLATMIDQKIENMTLAPSNFTLFISSSTPPATTATYHSCPFLLPPSTTHAVHLPPSNTTNTVISPSSFFSPPLLPLFFFLLPSWCSLLCPSATTQPHYPLMYSYSSGSSTVDIPVAAAQPRHSTVFVVTAHTRPSIFMAMHIVVTEPKFGVHAQAVGKKVVKSNSLDGTLKVTSLLIGTNIAPPSPNQTNDLRMTNIYIMDKMRSCCPFSLSFLFILFLRDVACSPMPDKAQEVDEQMAEVAEDVEEDDFLVIEIHHHLQIHQENTHNRL</sequence>
<dbReference type="Proteomes" id="UP001060085">
    <property type="component" value="Linkage Group LG04"/>
</dbReference>
<organism evidence="1 2">
    <name type="scientific">Catharanthus roseus</name>
    <name type="common">Madagascar periwinkle</name>
    <name type="synonym">Vinca rosea</name>
    <dbReference type="NCBI Taxonomy" id="4058"/>
    <lineage>
        <taxon>Eukaryota</taxon>
        <taxon>Viridiplantae</taxon>
        <taxon>Streptophyta</taxon>
        <taxon>Embryophyta</taxon>
        <taxon>Tracheophyta</taxon>
        <taxon>Spermatophyta</taxon>
        <taxon>Magnoliopsida</taxon>
        <taxon>eudicotyledons</taxon>
        <taxon>Gunneridae</taxon>
        <taxon>Pentapetalae</taxon>
        <taxon>asterids</taxon>
        <taxon>lamiids</taxon>
        <taxon>Gentianales</taxon>
        <taxon>Apocynaceae</taxon>
        <taxon>Rauvolfioideae</taxon>
        <taxon>Vinceae</taxon>
        <taxon>Catharanthinae</taxon>
        <taxon>Catharanthus</taxon>
    </lineage>
</organism>
<name>A0ACC0B8H9_CATRO</name>
<gene>
    <name evidence="1" type="ORF">M9H77_18732</name>
</gene>
<keyword evidence="2" id="KW-1185">Reference proteome</keyword>